<name>A0AAE3P4Y9_9BACT</name>
<evidence type="ECO:0000256" key="1">
    <source>
        <dbReference type="SAM" id="Phobius"/>
    </source>
</evidence>
<keyword evidence="3" id="KW-1185">Reference proteome</keyword>
<dbReference type="InterPro" id="IPR052023">
    <property type="entry name" value="Histidine_kinase_KdpD"/>
</dbReference>
<dbReference type="InterPro" id="IPR036890">
    <property type="entry name" value="HATPase_C_sf"/>
</dbReference>
<evidence type="ECO:0000313" key="2">
    <source>
        <dbReference type="EMBL" id="MDF1613120.1"/>
    </source>
</evidence>
<evidence type="ECO:0000313" key="3">
    <source>
        <dbReference type="Proteomes" id="UP001221302"/>
    </source>
</evidence>
<keyword evidence="1" id="KW-0812">Transmembrane</keyword>
<dbReference type="Proteomes" id="UP001221302">
    <property type="component" value="Unassembled WGS sequence"/>
</dbReference>
<feature type="transmembrane region" description="Helical" evidence="1">
    <location>
        <begin position="99"/>
        <end position="116"/>
    </location>
</feature>
<dbReference type="RefSeq" id="WP_321536891.1">
    <property type="nucleotide sequence ID" value="NZ_JARGDL010000027.1"/>
</dbReference>
<dbReference type="Gene3D" id="3.30.565.10">
    <property type="entry name" value="Histidine kinase-like ATPase, C-terminal domain"/>
    <property type="match status" value="1"/>
</dbReference>
<feature type="transmembrane region" description="Helical" evidence="1">
    <location>
        <begin position="12"/>
        <end position="33"/>
    </location>
</feature>
<accession>A0AAE3P4Y9</accession>
<dbReference type="GO" id="GO:0005886">
    <property type="term" value="C:plasma membrane"/>
    <property type="evidence" value="ECO:0007669"/>
    <property type="project" value="TreeGrafter"/>
</dbReference>
<dbReference type="AlphaFoldDB" id="A0AAE3P4Y9"/>
<sequence>MMNTITENKEKKILNGTIVLAIVISFIHFLTFSQKEIYLDFLHQLLTKLYFFPVLLAALFLGKKGAIKLALVVSLLYLPHSINTGLFSKFYVAENLSELILIWAVGIIAGVLIDRLKKVQSEKARLAALEKVSTVINVINKDIMNDYSACEGLTKSLTKIYNNGDGNSFTAKLLSEKLQRLGSHISHLSNLAAPKPMKKTKYNFSHLTKKCVNEIIQHNPGYNFTFKSEPKLPPVYMDVRQIEFAVKQILQSFIEQSPAKKELIISAAKNNEMVEISLTLNGKKTTRENKGTEVFDLIANPEKGYTFALASSIIHSHSGNVKFETGESGIKSIYLNMPVK</sequence>
<keyword evidence="1" id="KW-1133">Transmembrane helix</keyword>
<dbReference type="PANTHER" id="PTHR45569:SF1">
    <property type="entry name" value="SENSOR PROTEIN KDPD"/>
    <property type="match status" value="1"/>
</dbReference>
<organism evidence="2 3">
    <name type="scientific">Stygiobacter electus</name>
    <dbReference type="NCBI Taxonomy" id="3032292"/>
    <lineage>
        <taxon>Bacteria</taxon>
        <taxon>Pseudomonadati</taxon>
        <taxon>Ignavibacteriota</taxon>
        <taxon>Ignavibacteria</taxon>
        <taxon>Ignavibacteriales</taxon>
        <taxon>Melioribacteraceae</taxon>
        <taxon>Stygiobacter</taxon>
    </lineage>
</organism>
<keyword evidence="1" id="KW-0472">Membrane</keyword>
<proteinExistence type="predicted"/>
<protein>
    <recommendedName>
        <fullName evidence="4">Histidine kinase</fullName>
    </recommendedName>
</protein>
<evidence type="ECO:0008006" key="4">
    <source>
        <dbReference type="Google" id="ProtNLM"/>
    </source>
</evidence>
<dbReference type="EMBL" id="JARGDL010000027">
    <property type="protein sequence ID" value="MDF1613120.1"/>
    <property type="molecule type" value="Genomic_DNA"/>
</dbReference>
<gene>
    <name evidence="2" type="ORF">P0M35_13220</name>
</gene>
<reference evidence="2" key="1">
    <citation type="submission" date="2023-03" db="EMBL/GenBank/DDBJ databases">
        <title>Stygiobacter electus gen. nov., sp. nov., facultatively anaerobic thermotolerant bacterium of the class Ignavibacteria from a well of Yessentuki mineral water deposit.</title>
        <authorList>
            <person name="Podosokorskaya O.A."/>
            <person name="Elcheninov A.G."/>
            <person name="Petrova N.F."/>
            <person name="Zavarzina D.G."/>
            <person name="Kublanov I.V."/>
            <person name="Merkel A.Y."/>
        </authorList>
    </citation>
    <scope>NUCLEOTIDE SEQUENCE</scope>
    <source>
        <strain evidence="2">09-Me</strain>
    </source>
</reference>
<dbReference type="GO" id="GO:0000155">
    <property type="term" value="F:phosphorelay sensor kinase activity"/>
    <property type="evidence" value="ECO:0007669"/>
    <property type="project" value="TreeGrafter"/>
</dbReference>
<comment type="caution">
    <text evidence="2">The sequence shown here is derived from an EMBL/GenBank/DDBJ whole genome shotgun (WGS) entry which is preliminary data.</text>
</comment>
<dbReference type="PANTHER" id="PTHR45569">
    <property type="entry name" value="SENSOR PROTEIN KDPD"/>
    <property type="match status" value="1"/>
</dbReference>